<dbReference type="Proteomes" id="UP000002063">
    <property type="component" value="Chromosome"/>
</dbReference>
<dbReference type="eggNOG" id="arCOG00372">
    <property type="taxonomic scope" value="Archaea"/>
</dbReference>
<feature type="transmembrane region" description="Helical" evidence="2">
    <location>
        <begin position="182"/>
        <end position="203"/>
    </location>
</feature>
<protein>
    <submittedName>
        <fullName evidence="3">Uncharacterized protein</fullName>
    </submittedName>
</protein>
<keyword evidence="2" id="KW-1133">Transmembrane helix</keyword>
<keyword evidence="2" id="KW-0472">Membrane</keyword>
<dbReference type="KEGG" id="mvu:Metvu_1006"/>
<dbReference type="STRING" id="579137.Metvu_1006"/>
<feature type="coiled-coil region" evidence="1">
    <location>
        <begin position="301"/>
        <end position="412"/>
    </location>
</feature>
<reference evidence="3" key="1">
    <citation type="submission" date="2009-10" db="EMBL/GenBank/DDBJ databases">
        <title>Complete sequence of chromosome of Methanocaldococcus vulcanius M7.</title>
        <authorList>
            <consortium name="US DOE Joint Genome Institute"/>
            <person name="Lucas S."/>
            <person name="Copeland A."/>
            <person name="Lapidus A."/>
            <person name="Glavina del Rio T."/>
            <person name="Dalin E."/>
            <person name="Tice H."/>
            <person name="Bruce D."/>
            <person name="Goodwin L."/>
            <person name="Pitluck S."/>
            <person name="Lcollab F.I."/>
            <person name="Brettin T."/>
            <person name="Detter J.C."/>
            <person name="Han C."/>
            <person name="Tapia R."/>
            <person name="Kuske C.R."/>
            <person name="Schmutz J."/>
            <person name="Larimer F."/>
            <person name="Land M."/>
            <person name="Hauser L."/>
            <person name="Kyrpides N."/>
            <person name="Ovchinikova G."/>
            <person name="Sieprawska-Lupa M."/>
            <person name="Whitman W.B."/>
            <person name="Woyke T."/>
        </authorList>
    </citation>
    <scope>NUCLEOTIDE SEQUENCE [LARGE SCALE GENOMIC DNA]</scope>
    <source>
        <strain evidence="3">M7</strain>
    </source>
</reference>
<dbReference type="EMBL" id="CP001787">
    <property type="protein sequence ID" value="ACX72864.1"/>
    <property type="molecule type" value="Genomic_DNA"/>
</dbReference>
<keyword evidence="2" id="KW-0812">Transmembrane</keyword>
<feature type="transmembrane region" description="Helical" evidence="2">
    <location>
        <begin position="44"/>
        <end position="62"/>
    </location>
</feature>
<keyword evidence="1" id="KW-0175">Coiled coil</keyword>
<sequence>MMINYIVDFFASYGLFGLISYIVLVYSGWFWLGIELKKREIFEGQAFTVLIYIFLLGISWEIADEIAGKIFIEYVIASGIVYGITLGIAWWIIRGEYRKITWWIAGGFMLEIAWWITYYTNYYNVEITDMIEFVIAEMAIFAIAFWILRMISHRIARVIAFGIALGIIGKIMSEIVGWGTGFVWYITGGFVGGITFEIASIIADKIAKSEYNKSLENLKREDYSNCLKHLNGSLYLLRDYSNKEIPYHNKDLAYEIISLKDNLEQIQIANEYYNSGNYKEALKTYIKINENASKNENKDLKEIIKDKIENTESKLKNQFKEQLQKADDLFNKNKIEEALNEYKKLLNEYPMFENETKHKIKKCKKKLEDERIRQLESEFKNQLQKADELFKNNEIEEAMDEYEKLLNLLSGKYQKISYKYEKVLNDKIQKCEEILKNPPLELLLERAKRYSSEALILFNQNKLSKAIEKWKGAVKQYERAKEIAKLKEDKEIVKLVDKNIKVIISNIFKTGIKLINDKLTNI</sequence>
<proteinExistence type="predicted"/>
<evidence type="ECO:0000256" key="2">
    <source>
        <dbReference type="SAM" id="Phobius"/>
    </source>
</evidence>
<evidence type="ECO:0000256" key="1">
    <source>
        <dbReference type="SAM" id="Coils"/>
    </source>
</evidence>
<feature type="transmembrane region" description="Helical" evidence="2">
    <location>
        <begin position="155"/>
        <end position="176"/>
    </location>
</feature>
<evidence type="ECO:0000313" key="4">
    <source>
        <dbReference type="Proteomes" id="UP000002063"/>
    </source>
</evidence>
<dbReference type="InterPro" id="IPR011990">
    <property type="entry name" value="TPR-like_helical_dom_sf"/>
</dbReference>
<accession>C9RH12</accession>
<gene>
    <name evidence="3" type="ordered locus">Metvu_1006</name>
</gene>
<feature type="coiled-coil region" evidence="1">
    <location>
        <begin position="460"/>
        <end position="487"/>
    </location>
</feature>
<name>C9RH12_METVM</name>
<feature type="transmembrane region" description="Helical" evidence="2">
    <location>
        <begin position="100"/>
        <end position="118"/>
    </location>
</feature>
<feature type="transmembrane region" description="Helical" evidence="2">
    <location>
        <begin position="130"/>
        <end position="148"/>
    </location>
</feature>
<dbReference type="HOGENOM" id="CLU_521414_0_0_2"/>
<keyword evidence="4" id="KW-1185">Reference proteome</keyword>
<dbReference type="Gene3D" id="1.25.40.10">
    <property type="entry name" value="Tetratricopeptide repeat domain"/>
    <property type="match status" value="1"/>
</dbReference>
<organism evidence="3 4">
    <name type="scientific">Methanocaldococcus vulcanius (strain ATCC 700851 / DSM 12094 / M7)</name>
    <name type="common">Methanococcus vulcanius</name>
    <dbReference type="NCBI Taxonomy" id="579137"/>
    <lineage>
        <taxon>Archaea</taxon>
        <taxon>Methanobacteriati</taxon>
        <taxon>Methanobacteriota</taxon>
        <taxon>Methanomada group</taxon>
        <taxon>Methanococci</taxon>
        <taxon>Methanococcales</taxon>
        <taxon>Methanocaldococcaceae</taxon>
        <taxon>Methanocaldococcus</taxon>
    </lineage>
</organism>
<dbReference type="AlphaFoldDB" id="C9RH12"/>
<dbReference type="SUPFAM" id="SSF48452">
    <property type="entry name" value="TPR-like"/>
    <property type="match status" value="1"/>
</dbReference>
<feature type="transmembrane region" description="Helical" evidence="2">
    <location>
        <begin position="74"/>
        <end position="93"/>
    </location>
</feature>
<feature type="transmembrane region" description="Helical" evidence="2">
    <location>
        <begin position="12"/>
        <end position="32"/>
    </location>
</feature>
<evidence type="ECO:0000313" key="3">
    <source>
        <dbReference type="EMBL" id="ACX72864.1"/>
    </source>
</evidence>